<evidence type="ECO:0000256" key="1">
    <source>
        <dbReference type="SAM" id="SignalP"/>
    </source>
</evidence>
<dbReference type="InterPro" id="IPR011944">
    <property type="entry name" value="Steroid_delta5-4_isomerase"/>
</dbReference>
<dbReference type="RefSeq" id="WP_200607249.1">
    <property type="nucleotide sequence ID" value="NZ_CP071517.1"/>
</dbReference>
<feature type="signal peptide" evidence="1">
    <location>
        <begin position="1"/>
        <end position="20"/>
    </location>
</feature>
<dbReference type="SUPFAM" id="SSF54427">
    <property type="entry name" value="NTF2-like"/>
    <property type="match status" value="1"/>
</dbReference>
<evidence type="ECO:0000259" key="2">
    <source>
        <dbReference type="Pfam" id="PF13577"/>
    </source>
</evidence>
<proteinExistence type="predicted"/>
<dbReference type="Proteomes" id="UP000663400">
    <property type="component" value="Chromosome"/>
</dbReference>
<dbReference type="InterPro" id="IPR032710">
    <property type="entry name" value="NTF2-like_dom_sf"/>
</dbReference>
<evidence type="ECO:0000313" key="3">
    <source>
        <dbReference type="EMBL" id="QSX73865.1"/>
    </source>
</evidence>
<reference evidence="3 4" key="1">
    <citation type="submission" date="2021-02" db="EMBL/GenBank/DDBJ databases">
        <title>Lysobacter arenosi sp. nov., isolated from soil of gangwondo yeongwol, south Korea.</title>
        <authorList>
            <person name="Kim K.R."/>
            <person name="Kim K.H."/>
            <person name="Jeon C.O."/>
        </authorList>
    </citation>
    <scope>NUCLEOTIDE SEQUENCE [LARGE SCALE GENOMIC DNA]</scope>
    <source>
        <strain evidence="3 4">R7</strain>
    </source>
</reference>
<evidence type="ECO:0000313" key="4">
    <source>
        <dbReference type="Proteomes" id="UP000663400"/>
    </source>
</evidence>
<keyword evidence="1" id="KW-0732">Signal</keyword>
<dbReference type="EMBL" id="CP071517">
    <property type="protein sequence ID" value="QSX73865.1"/>
    <property type="molecule type" value="Genomic_DNA"/>
</dbReference>
<dbReference type="Pfam" id="PF13577">
    <property type="entry name" value="SnoaL_4"/>
    <property type="match status" value="1"/>
</dbReference>
<organism evidence="3 4">
    <name type="scientific">Lysobacter arenosi</name>
    <dbReference type="NCBI Taxonomy" id="2795387"/>
    <lineage>
        <taxon>Bacteria</taxon>
        <taxon>Pseudomonadati</taxon>
        <taxon>Pseudomonadota</taxon>
        <taxon>Gammaproteobacteria</taxon>
        <taxon>Lysobacterales</taxon>
        <taxon>Lysobacteraceae</taxon>
        <taxon>Lysobacter</taxon>
    </lineage>
</organism>
<feature type="domain" description="SnoaL-like" evidence="2">
    <location>
        <begin position="27"/>
        <end position="147"/>
    </location>
</feature>
<protein>
    <submittedName>
        <fullName evidence="3">SgcJ/EcaC family oxidoreductase</fullName>
    </submittedName>
</protein>
<dbReference type="NCBIfam" id="TIGR02246">
    <property type="entry name" value="SgcJ/EcaC family oxidoreductase"/>
    <property type="match status" value="1"/>
</dbReference>
<gene>
    <name evidence="3" type="ORF">HIV01_011550</name>
</gene>
<accession>A0ABX7R6W9</accession>
<feature type="chain" id="PRO_5047152462" evidence="1">
    <location>
        <begin position="21"/>
        <end position="168"/>
    </location>
</feature>
<sequence length="168" mass="18023">MMRKLLLAAAAALMAQAACAAQPNDADRVALEKLAADLDAVWDSGDPAAVSALYAADGSLRMGSLPVVQGRDAVQRYFVETMGRRPAGARHVTRVENIDMLTPDLALVDTRASIERDGAQGSREVLAEFHNQTLALRQADAWRFRAVRAQRMAVPSRAAAPVQQGGTR</sequence>
<dbReference type="InterPro" id="IPR037401">
    <property type="entry name" value="SnoaL-like"/>
</dbReference>
<name>A0ABX7R6W9_9GAMM</name>
<dbReference type="Gene3D" id="3.10.450.50">
    <property type="match status" value="1"/>
</dbReference>
<keyword evidence="4" id="KW-1185">Reference proteome</keyword>